<gene>
    <name evidence="1" type="ORF">AL468_00160</name>
</gene>
<evidence type="ECO:0000313" key="2">
    <source>
        <dbReference type="Proteomes" id="UP000237665"/>
    </source>
</evidence>
<keyword evidence="2" id="KW-1185">Reference proteome</keyword>
<proteinExistence type="predicted"/>
<dbReference type="RefSeq" id="WP_104973923.1">
    <property type="nucleotide sequence ID" value="NZ_CP014134.1"/>
</dbReference>
<evidence type="ECO:0000313" key="1">
    <source>
        <dbReference type="EMBL" id="AVH25765.1"/>
    </source>
</evidence>
<name>A0ABN5HF50_9VIBR</name>
<dbReference type="EMBL" id="CP014134">
    <property type="protein sequence ID" value="AVH25765.1"/>
    <property type="molecule type" value="Genomic_DNA"/>
</dbReference>
<sequence length="193" mass="21659">MSNYAVLYNNLIKLGVKPQMANKVAKEIVDKSKNNPSLTDDEISALLDELSQSIQKLSNDPKTRETYSSKYVHAVLQGLIAAGIFELLMLSKSWLSSIFMSSPSEEMNRFMEASAKLSHYQQQDFSRETSLEVMSCAMAIENSKREIIKGVALNLDVECSDELVREVDNAILKLMSVVDFKHVQHLGLLEPQT</sequence>
<protein>
    <submittedName>
        <fullName evidence="1">Uncharacterized protein</fullName>
    </submittedName>
</protein>
<accession>A0ABN5HF50</accession>
<dbReference type="Proteomes" id="UP000237665">
    <property type="component" value="Chromosome 1"/>
</dbReference>
<organism evidence="1 2">
    <name type="scientific">Vibrio diabolicus</name>
    <dbReference type="NCBI Taxonomy" id="50719"/>
    <lineage>
        <taxon>Bacteria</taxon>
        <taxon>Pseudomonadati</taxon>
        <taxon>Pseudomonadota</taxon>
        <taxon>Gammaproteobacteria</taxon>
        <taxon>Vibrionales</taxon>
        <taxon>Vibrionaceae</taxon>
        <taxon>Vibrio</taxon>
        <taxon>Vibrio diabolicus subgroup</taxon>
    </lineage>
</organism>
<reference evidence="2" key="1">
    <citation type="submission" date="2017-12" db="EMBL/GenBank/DDBJ databases">
        <title>FDA dAtabase for Regulatory Grade micrObial Sequences (FDA-ARGOS): Supporting development and validation of Infectious Disease Dx tests.</title>
        <authorList>
            <person name="Hoffmann M."/>
            <person name="Allard M."/>
            <person name="Evans P."/>
            <person name="Brown E."/>
            <person name="Tallon L.J."/>
            <person name="Sadzewicz L."/>
            <person name="Sengamalay N."/>
            <person name="Ott S."/>
            <person name="Godinez A."/>
            <person name="Nagaraj S."/>
            <person name="Vavikolanu K."/>
            <person name="Aluvathingal J."/>
            <person name="Nadendla S."/>
            <person name="Hobson J."/>
            <person name="Sichtig H."/>
        </authorList>
    </citation>
    <scope>NUCLEOTIDE SEQUENCE [LARGE SCALE GENOMIC DNA]</scope>
    <source>
        <strain evidence="2">LMG 3418</strain>
    </source>
</reference>